<organism evidence="6 7">
    <name type="scientific">Chrysophaeum taylorii</name>
    <dbReference type="NCBI Taxonomy" id="2483200"/>
    <lineage>
        <taxon>Eukaryota</taxon>
        <taxon>Sar</taxon>
        <taxon>Stramenopiles</taxon>
        <taxon>Ochrophyta</taxon>
        <taxon>Pelagophyceae</taxon>
        <taxon>Pelagomonadales</taxon>
        <taxon>Pelagomonadaceae</taxon>
        <taxon>Chrysophaeum</taxon>
    </lineage>
</organism>
<dbReference type="SMART" id="SM00028">
    <property type="entry name" value="TPR"/>
    <property type="match status" value="2"/>
</dbReference>
<dbReference type="InterPro" id="IPR036537">
    <property type="entry name" value="Adaptor_Cbl_N_dom_sf"/>
</dbReference>
<keyword evidence="1" id="KW-0677">Repeat</keyword>
<dbReference type="PANTHER" id="PTHR24126">
    <property type="entry name" value="ANKYRIN REPEAT, PH AND SEC7 DOMAIN CONTAINING PROTEIN SECG-RELATED"/>
    <property type="match status" value="1"/>
</dbReference>
<protein>
    <recommendedName>
        <fullName evidence="5">Protein kinase domain-containing protein</fullName>
    </recommendedName>
</protein>
<dbReference type="GO" id="GO:0005524">
    <property type="term" value="F:ATP binding"/>
    <property type="evidence" value="ECO:0007669"/>
    <property type="project" value="InterPro"/>
</dbReference>
<dbReference type="SUPFAM" id="SSF48403">
    <property type="entry name" value="Ankyrin repeat"/>
    <property type="match status" value="1"/>
</dbReference>
<dbReference type="Gene3D" id="1.25.40.20">
    <property type="entry name" value="Ankyrin repeat-containing domain"/>
    <property type="match status" value="1"/>
</dbReference>
<name>A0AAD7UJ09_9STRA</name>
<dbReference type="PROSITE" id="PS00108">
    <property type="entry name" value="PROTEIN_KINASE_ST"/>
    <property type="match status" value="1"/>
</dbReference>
<feature type="compositionally biased region" description="Polar residues" evidence="4">
    <location>
        <begin position="12"/>
        <end position="23"/>
    </location>
</feature>
<dbReference type="Pfam" id="PF13637">
    <property type="entry name" value="Ank_4"/>
    <property type="match status" value="1"/>
</dbReference>
<accession>A0AAD7UJ09</accession>
<dbReference type="Gene3D" id="1.10.510.10">
    <property type="entry name" value="Transferase(Phosphotransferase) domain 1"/>
    <property type="match status" value="1"/>
</dbReference>
<dbReference type="InterPro" id="IPR008271">
    <property type="entry name" value="Ser/Thr_kinase_AS"/>
</dbReference>
<feature type="repeat" description="ANK" evidence="3">
    <location>
        <begin position="464"/>
        <end position="488"/>
    </location>
</feature>
<sequence>MLDVGPQKNRGDQTSEFGFSSNFENDKPAQREEGVTTILEAAHTEGVGEKKSDAFALAARPSSTQHAAAEAKRRHQGQIARVQHGRCDPKQREKVERVNAAVDSELDIITTILTIGKAIPLVGGICGVAKEILEDVRKNTDKADDVVRAGCRVLDVLEFLRLLQRRVDELSPEPTPEVREAMKDITQLLEEFKTAVQKFGKPGFFKRFWRLRKYAGALSRLDEKMRNKLDFLTKAYGVARDARVEGLLRAIPYKLEEALKKYVDERHDNDQMALEDAAEEGDVDPEETRAALVALHQKVDELEKKRDYSLLLLLLEEQNALIKRALERSDNAAIRNAGRKVSDVMSETSLLPVYEKCLVLQLLAASFADDAKRIQEILDVAPTIIHEQLSDVGGACWALSALHVSALCGNLAAIMKLQNMNGDFTIADAHKRTPLHHAAARGHVEVVSYLLRHCGVDVDAKDRNDRTPLMFASYKGKIDVVERLVNVGKADVNVGFDDDDGIQTAIDLALCRGHEDVVNFLDERGARRLSAPIPTNTSGDPLFSQTLHFRESLFVGGVGRTRSVRLQSSNVDARSRSGEDFDVLVDDQPVAGEKHGVAADSLPGKHEAAEHNDVDPAKPTKKLQRSLGNFDVGHLVRLPTTGRPVFEVVDFIAKGAHGEVYVVRSTTRASSAMFAMKRVRSDDNLKKKKDLIEKELRLCREALLMAELGTHPHIVWLHYCIVSSNNAEFLIFMTLVDAARDLERLVSSGDLYDGDTRAVRENIFSILQQLASALSFCHSRGVLHQDVKLENVLVDTAGCAYLGGFGLARRGDGIDANLRAPLEGYSPGYESPEIVAALGTSSGRARVSPAETDVWAFGVVALHLYHAGEVFFPEMQTALESIVALAPPDTSWGGLEVDAWLRKHSLSVQEENAPPDGAALFKMSPNNLHDALPWLPKKKDRLRLRRMLLAPPPAMSILLRQCFAADVTERPTCGAALLEKMVQVPGTSMTHNPVEDVAETLLNIGRAVVELNDVDLARRALEASVANGGDAAECYALIANAQLRAGRCEEALVACDRALSNDEEHGGALFVKAEATYRRDSSDYSLFPDVIRRARLYDAKLFPAPRAVEGAIAYLEAAKDEADSARDPVTNDRVSVSACVRDLPPNIAHRRDVKTEFGGSFPPATTTTVDYSSVRGALGDVVHAGEAVDAAMRTGRVVMEGDTGSGKGWFLRAFVVALCKKQLDDNGSGESTSTSEVLLPLTIPLSSIENPNVDWLGGAINSVRDGGDALRAARIHQRLVLCLDGLDEVSPDARPSLVEKIVVEYARGCAFTIITSRPAAGNVGDLAPHGFAFLSIAQVDRRRVEDLGIPSDVASLVETPLSLRLASLALSSSSGELQRPGILRDRSDLFRIATEEFVARAVAPTQQDGTLAVARDVLRECGSSKVREVFERIALAAHEDRRTLIQRSDLQGLASHRLAAAVWSLARSGVLPPFVPRGSNSVAFFHLTFQENYVARMLGSDALLVEDAFDLGDPWWQSPALFAFQLAEPRGRERALDALSRKIPALVAGDRVEVCSDEFRFYFPRTVASLDEFVSSRKIGVKEYSWSETQVVSVEQTRRDVEEVAALARRAAAEGETALVAGLLDRGADLITPVDSTTKDSALHAAARRFVVFSE</sequence>
<dbReference type="EMBL" id="JAQMWT010000309">
    <property type="protein sequence ID" value="KAJ8605834.1"/>
    <property type="molecule type" value="Genomic_DNA"/>
</dbReference>
<dbReference type="InterPro" id="IPR059179">
    <property type="entry name" value="MLKL-like_MCAfunc"/>
</dbReference>
<evidence type="ECO:0000259" key="5">
    <source>
        <dbReference type="PROSITE" id="PS50011"/>
    </source>
</evidence>
<evidence type="ECO:0000313" key="7">
    <source>
        <dbReference type="Proteomes" id="UP001230188"/>
    </source>
</evidence>
<dbReference type="Gene3D" id="3.30.200.20">
    <property type="entry name" value="Phosphorylase Kinase, domain 1"/>
    <property type="match status" value="1"/>
</dbReference>
<dbReference type="PROSITE" id="PS50088">
    <property type="entry name" value="ANK_REPEAT"/>
    <property type="match status" value="2"/>
</dbReference>
<evidence type="ECO:0000256" key="4">
    <source>
        <dbReference type="SAM" id="MobiDB-lite"/>
    </source>
</evidence>
<dbReference type="SUPFAM" id="SSF48452">
    <property type="entry name" value="TPR-like"/>
    <property type="match status" value="1"/>
</dbReference>
<dbReference type="Gene3D" id="3.40.50.300">
    <property type="entry name" value="P-loop containing nucleotide triphosphate hydrolases"/>
    <property type="match status" value="1"/>
</dbReference>
<feature type="compositionally biased region" description="Basic and acidic residues" evidence="4">
    <location>
        <begin position="24"/>
        <end position="34"/>
    </location>
</feature>
<dbReference type="SMART" id="SM00220">
    <property type="entry name" value="S_TKc"/>
    <property type="match status" value="1"/>
</dbReference>
<dbReference type="InterPro" id="IPR027417">
    <property type="entry name" value="P-loop_NTPase"/>
</dbReference>
<dbReference type="Gene3D" id="1.25.40.10">
    <property type="entry name" value="Tetratricopeptide repeat domain"/>
    <property type="match status" value="1"/>
</dbReference>
<proteinExistence type="predicted"/>
<dbReference type="InterPro" id="IPR011009">
    <property type="entry name" value="Kinase-like_dom_sf"/>
</dbReference>
<dbReference type="GO" id="GO:0004672">
    <property type="term" value="F:protein kinase activity"/>
    <property type="evidence" value="ECO:0007669"/>
    <property type="project" value="InterPro"/>
</dbReference>
<evidence type="ECO:0000256" key="3">
    <source>
        <dbReference type="PROSITE-ProRule" id="PRU00023"/>
    </source>
</evidence>
<evidence type="ECO:0000313" key="6">
    <source>
        <dbReference type="EMBL" id="KAJ8605834.1"/>
    </source>
</evidence>
<feature type="domain" description="Protein kinase" evidence="5">
    <location>
        <begin position="646"/>
        <end position="982"/>
    </location>
</feature>
<gene>
    <name evidence="6" type="ORF">CTAYLR_000609</name>
</gene>
<dbReference type="PROSITE" id="PS50011">
    <property type="entry name" value="PROTEIN_KINASE_DOM"/>
    <property type="match status" value="1"/>
</dbReference>
<dbReference type="InterPro" id="IPR000719">
    <property type="entry name" value="Prot_kinase_dom"/>
</dbReference>
<comment type="caution">
    <text evidence="6">The sequence shown here is derived from an EMBL/GenBank/DDBJ whole genome shotgun (WGS) entry which is preliminary data.</text>
</comment>
<dbReference type="Pfam" id="PF00069">
    <property type="entry name" value="Pkinase"/>
    <property type="match status" value="1"/>
</dbReference>
<evidence type="ECO:0000256" key="2">
    <source>
        <dbReference type="ARBA" id="ARBA00023043"/>
    </source>
</evidence>
<dbReference type="InterPro" id="IPR036770">
    <property type="entry name" value="Ankyrin_rpt-contain_sf"/>
</dbReference>
<feature type="repeat" description="ANK" evidence="3">
    <location>
        <begin position="430"/>
        <end position="463"/>
    </location>
</feature>
<keyword evidence="7" id="KW-1185">Reference proteome</keyword>
<dbReference type="PANTHER" id="PTHR24126:SF14">
    <property type="entry name" value="ANK_REP_REGION DOMAIN-CONTAINING PROTEIN"/>
    <property type="match status" value="1"/>
</dbReference>
<dbReference type="SMART" id="SM00248">
    <property type="entry name" value="ANK"/>
    <property type="match status" value="4"/>
</dbReference>
<dbReference type="GO" id="GO:0007166">
    <property type="term" value="P:cell surface receptor signaling pathway"/>
    <property type="evidence" value="ECO:0007669"/>
    <property type="project" value="InterPro"/>
</dbReference>
<dbReference type="CDD" id="cd00180">
    <property type="entry name" value="PKc"/>
    <property type="match status" value="1"/>
</dbReference>
<evidence type="ECO:0000256" key="1">
    <source>
        <dbReference type="ARBA" id="ARBA00022737"/>
    </source>
</evidence>
<dbReference type="CDD" id="cd21037">
    <property type="entry name" value="MLKL_NTD"/>
    <property type="match status" value="1"/>
</dbReference>
<feature type="region of interest" description="Disordered" evidence="4">
    <location>
        <begin position="1"/>
        <end position="48"/>
    </location>
</feature>
<keyword evidence="2 3" id="KW-0040">ANK repeat</keyword>
<dbReference type="InterPro" id="IPR002110">
    <property type="entry name" value="Ankyrin_rpt"/>
</dbReference>
<dbReference type="PROSITE" id="PS50297">
    <property type="entry name" value="ANK_REP_REGION"/>
    <property type="match status" value="2"/>
</dbReference>
<dbReference type="Gene3D" id="1.20.930.20">
    <property type="entry name" value="Adaptor protein Cbl, N-terminal domain"/>
    <property type="match status" value="1"/>
</dbReference>
<dbReference type="SUPFAM" id="SSF56112">
    <property type="entry name" value="Protein kinase-like (PK-like)"/>
    <property type="match status" value="1"/>
</dbReference>
<dbReference type="Proteomes" id="UP001230188">
    <property type="component" value="Unassembled WGS sequence"/>
</dbReference>
<dbReference type="InterPro" id="IPR019734">
    <property type="entry name" value="TPR_rpt"/>
</dbReference>
<dbReference type="InterPro" id="IPR011990">
    <property type="entry name" value="TPR-like_helical_dom_sf"/>
</dbReference>
<reference evidence="6" key="1">
    <citation type="submission" date="2023-01" db="EMBL/GenBank/DDBJ databases">
        <title>Metagenome sequencing of chrysophaentin producing Chrysophaeum taylorii.</title>
        <authorList>
            <person name="Davison J."/>
            <person name="Bewley C."/>
        </authorList>
    </citation>
    <scope>NUCLEOTIDE SEQUENCE</scope>
    <source>
        <strain evidence="6">NIES-1699</strain>
    </source>
</reference>